<organism evidence="2 3">
    <name type="scientific">Catellatospora bangladeshensis</name>
    <dbReference type="NCBI Taxonomy" id="310355"/>
    <lineage>
        <taxon>Bacteria</taxon>
        <taxon>Bacillati</taxon>
        <taxon>Actinomycetota</taxon>
        <taxon>Actinomycetes</taxon>
        <taxon>Micromonosporales</taxon>
        <taxon>Micromonosporaceae</taxon>
        <taxon>Catellatospora</taxon>
    </lineage>
</organism>
<sequence>MTDQDLKPFFAAAAAGLTFNAPLGELRAADLIRRLAPADPGWRALDLGCGNGELLLRLSDAYAISGDGVEREPQDKPHADERARVLGLTEQVTFHTADATTWETPAELVLNVGASHIWGGTEQALAVLHRLTKSGGLLLFGEGCYEAEPTAAIRETFGDLPDLAGLATLCVAAGFRPLHVAVSTIGEWDDFESDWRAGIERLGTPEARAFADRRRDEYLGGYRGTVGFAWLILTPA</sequence>
<dbReference type="Pfam" id="PF13649">
    <property type="entry name" value="Methyltransf_25"/>
    <property type="match status" value="1"/>
</dbReference>
<dbReference type="Proteomes" id="UP000601223">
    <property type="component" value="Unassembled WGS sequence"/>
</dbReference>
<keyword evidence="2" id="KW-0489">Methyltransferase</keyword>
<dbReference type="RefSeq" id="WP_203752335.1">
    <property type="nucleotide sequence ID" value="NZ_BONF01000035.1"/>
</dbReference>
<name>A0A8J3JWC4_9ACTN</name>
<gene>
    <name evidence="2" type="ORF">Cba03nite_56280</name>
</gene>
<feature type="domain" description="Methyltransferase" evidence="1">
    <location>
        <begin position="45"/>
        <end position="136"/>
    </location>
</feature>
<keyword evidence="2" id="KW-0808">Transferase</keyword>
<evidence type="ECO:0000259" key="1">
    <source>
        <dbReference type="Pfam" id="PF13649"/>
    </source>
</evidence>
<dbReference type="InterPro" id="IPR041698">
    <property type="entry name" value="Methyltransf_25"/>
</dbReference>
<protein>
    <submittedName>
        <fullName evidence="2">SAM-dependent methyltransferase</fullName>
    </submittedName>
</protein>
<dbReference type="CDD" id="cd02440">
    <property type="entry name" value="AdoMet_MTases"/>
    <property type="match status" value="1"/>
</dbReference>
<dbReference type="EMBL" id="BONF01000035">
    <property type="protein sequence ID" value="GIF84279.1"/>
    <property type="molecule type" value="Genomic_DNA"/>
</dbReference>
<dbReference type="GO" id="GO:0032259">
    <property type="term" value="P:methylation"/>
    <property type="evidence" value="ECO:0007669"/>
    <property type="project" value="UniProtKB-KW"/>
</dbReference>
<evidence type="ECO:0000313" key="2">
    <source>
        <dbReference type="EMBL" id="GIF84279.1"/>
    </source>
</evidence>
<dbReference type="AlphaFoldDB" id="A0A8J3JWC4"/>
<keyword evidence="3" id="KW-1185">Reference proteome</keyword>
<accession>A0A8J3JWC4</accession>
<dbReference type="SUPFAM" id="SSF53335">
    <property type="entry name" value="S-adenosyl-L-methionine-dependent methyltransferases"/>
    <property type="match status" value="1"/>
</dbReference>
<reference evidence="2 3" key="1">
    <citation type="submission" date="2021-01" db="EMBL/GenBank/DDBJ databases">
        <title>Whole genome shotgun sequence of Catellatospora bangladeshensis NBRC 107357.</title>
        <authorList>
            <person name="Komaki H."/>
            <person name="Tamura T."/>
        </authorList>
    </citation>
    <scope>NUCLEOTIDE SEQUENCE [LARGE SCALE GENOMIC DNA]</scope>
    <source>
        <strain evidence="2 3">NBRC 107357</strain>
    </source>
</reference>
<proteinExistence type="predicted"/>
<dbReference type="GO" id="GO:0008168">
    <property type="term" value="F:methyltransferase activity"/>
    <property type="evidence" value="ECO:0007669"/>
    <property type="project" value="UniProtKB-KW"/>
</dbReference>
<dbReference type="Gene3D" id="3.40.50.150">
    <property type="entry name" value="Vaccinia Virus protein VP39"/>
    <property type="match status" value="1"/>
</dbReference>
<dbReference type="InterPro" id="IPR029063">
    <property type="entry name" value="SAM-dependent_MTases_sf"/>
</dbReference>
<evidence type="ECO:0000313" key="3">
    <source>
        <dbReference type="Proteomes" id="UP000601223"/>
    </source>
</evidence>
<comment type="caution">
    <text evidence="2">The sequence shown here is derived from an EMBL/GenBank/DDBJ whole genome shotgun (WGS) entry which is preliminary data.</text>
</comment>